<evidence type="ECO:0000313" key="3">
    <source>
        <dbReference type="EMBL" id="MDI1431080.1"/>
    </source>
</evidence>
<evidence type="ECO:0000313" key="4">
    <source>
        <dbReference type="Proteomes" id="UP001160301"/>
    </source>
</evidence>
<dbReference type="RefSeq" id="WP_136969604.1">
    <property type="nucleotide sequence ID" value="NZ_JARZHI010000012.1"/>
</dbReference>
<reference evidence="3 4" key="1">
    <citation type="submission" date="2023-04" db="EMBL/GenBank/DDBJ databases">
        <title>The genome sequence of Polyangium sorediatum DSM14670.</title>
        <authorList>
            <person name="Zhang X."/>
        </authorList>
    </citation>
    <scope>NUCLEOTIDE SEQUENCE [LARGE SCALE GENOMIC DNA]</scope>
    <source>
        <strain evidence="3 4">DSM 14670</strain>
    </source>
</reference>
<dbReference type="EMBL" id="JARZHI010000012">
    <property type="protein sequence ID" value="MDI1431080.1"/>
    <property type="molecule type" value="Genomic_DNA"/>
</dbReference>
<evidence type="ECO:0000256" key="1">
    <source>
        <dbReference type="SAM" id="MobiDB-lite"/>
    </source>
</evidence>
<sequence length="133" mass="14788">MPVSNDYLDYVLEQLRPFGTVTPKRMFGGAGLYRDGLCFALIDNDALYFKVDERNRSDYADRGRGPFRPYPDKPDYEMGYYDVPGDVLDAPEELVRWAAKALAVAAAKKTKAPAKKAPAKKAKVPAKKAKARA</sequence>
<keyword evidence="4" id="KW-1185">Reference proteome</keyword>
<feature type="region of interest" description="Disordered" evidence="1">
    <location>
        <begin position="110"/>
        <end position="133"/>
    </location>
</feature>
<organism evidence="3 4">
    <name type="scientific">Polyangium sorediatum</name>
    <dbReference type="NCBI Taxonomy" id="889274"/>
    <lineage>
        <taxon>Bacteria</taxon>
        <taxon>Pseudomonadati</taxon>
        <taxon>Myxococcota</taxon>
        <taxon>Polyangia</taxon>
        <taxon>Polyangiales</taxon>
        <taxon>Polyangiaceae</taxon>
        <taxon>Polyangium</taxon>
    </lineage>
</organism>
<feature type="domain" description="TfoX N-terminal" evidence="2">
    <location>
        <begin position="13"/>
        <end position="104"/>
    </location>
</feature>
<dbReference type="Gene3D" id="3.30.1460.30">
    <property type="entry name" value="YgaC/TfoX-N like chaperone"/>
    <property type="match status" value="1"/>
</dbReference>
<evidence type="ECO:0000259" key="2">
    <source>
        <dbReference type="Pfam" id="PF04993"/>
    </source>
</evidence>
<dbReference type="Proteomes" id="UP001160301">
    <property type="component" value="Unassembled WGS sequence"/>
</dbReference>
<dbReference type="Pfam" id="PF04993">
    <property type="entry name" value="TfoX_N"/>
    <property type="match status" value="1"/>
</dbReference>
<proteinExistence type="predicted"/>
<dbReference type="InterPro" id="IPR007076">
    <property type="entry name" value="TfoX_N"/>
</dbReference>
<name>A0ABT6NRW7_9BACT</name>
<gene>
    <name evidence="3" type="ORF">QHF89_16420</name>
</gene>
<accession>A0ABT6NRW7</accession>
<comment type="caution">
    <text evidence="3">The sequence shown here is derived from an EMBL/GenBank/DDBJ whole genome shotgun (WGS) entry which is preliminary data.</text>
</comment>
<dbReference type="SUPFAM" id="SSF159894">
    <property type="entry name" value="YgaC/TfoX-N like"/>
    <property type="match status" value="1"/>
</dbReference>
<protein>
    <submittedName>
        <fullName evidence="3">TfoX/Sxy family protein</fullName>
    </submittedName>
</protein>